<evidence type="ECO:0000313" key="1">
    <source>
        <dbReference type="EMBL" id="MBB5335859.1"/>
    </source>
</evidence>
<dbReference type="EMBL" id="JACHFH010000009">
    <property type="protein sequence ID" value="MBB5335859.1"/>
    <property type="molecule type" value="Genomic_DNA"/>
</dbReference>
<name>A0A840UFT4_9FIRM</name>
<organism evidence="1 2">
    <name type="scientific">Pectinatus brassicae</name>
    <dbReference type="NCBI Taxonomy" id="862415"/>
    <lineage>
        <taxon>Bacteria</taxon>
        <taxon>Bacillati</taxon>
        <taxon>Bacillota</taxon>
        <taxon>Negativicutes</taxon>
        <taxon>Selenomonadales</taxon>
        <taxon>Selenomonadaceae</taxon>
        <taxon>Pectinatus</taxon>
    </lineage>
</organism>
<comment type="caution">
    <text evidence="1">The sequence shown here is derived from an EMBL/GenBank/DDBJ whole genome shotgun (WGS) entry which is preliminary data.</text>
</comment>
<sequence length="48" mass="5560">MKHLGYSHIIKAKDLRVLARYAAISACIKPIIKQNKYIHINWQKPKSA</sequence>
<reference evidence="1 2" key="1">
    <citation type="submission" date="2020-08" db="EMBL/GenBank/DDBJ databases">
        <title>Genomic Encyclopedia of Type Strains, Phase IV (KMG-IV): sequencing the most valuable type-strain genomes for metagenomic binning, comparative biology and taxonomic classification.</title>
        <authorList>
            <person name="Goeker M."/>
        </authorList>
    </citation>
    <scope>NUCLEOTIDE SEQUENCE [LARGE SCALE GENOMIC DNA]</scope>
    <source>
        <strain evidence="1 2">DSM 24661</strain>
    </source>
</reference>
<protein>
    <submittedName>
        <fullName evidence="1">Uncharacterized protein</fullName>
    </submittedName>
</protein>
<gene>
    <name evidence="1" type="ORF">HNR32_000993</name>
</gene>
<keyword evidence="2" id="KW-1185">Reference proteome</keyword>
<dbReference type="AlphaFoldDB" id="A0A840UFT4"/>
<proteinExistence type="predicted"/>
<dbReference type="Proteomes" id="UP000559117">
    <property type="component" value="Unassembled WGS sequence"/>
</dbReference>
<dbReference type="RefSeq" id="WP_183860247.1">
    <property type="nucleotide sequence ID" value="NZ_JACHFH010000009.1"/>
</dbReference>
<evidence type="ECO:0000313" key="2">
    <source>
        <dbReference type="Proteomes" id="UP000559117"/>
    </source>
</evidence>
<accession>A0A840UFT4</accession>